<accession>A0AAN6IYX8</accession>
<protein>
    <recommendedName>
        <fullName evidence="1">Hemerythrin-like domain-containing protein</fullName>
    </recommendedName>
</protein>
<dbReference type="Gene3D" id="1.20.120.520">
    <property type="entry name" value="nmb1532 protein domain like"/>
    <property type="match status" value="1"/>
</dbReference>
<dbReference type="AlphaFoldDB" id="A0AAN6IYX8"/>
<dbReference type="InterPro" id="IPR053206">
    <property type="entry name" value="Dimeric_xanthone_biosynth"/>
</dbReference>
<dbReference type="PANTHER" id="PTHR38048">
    <property type="entry name" value="EXPRESSED PROTEIN"/>
    <property type="match status" value="1"/>
</dbReference>
<reference evidence="2" key="1">
    <citation type="submission" date="2023-01" db="EMBL/GenBank/DDBJ databases">
        <title>Exophiala dermititidis isolated from Cystic Fibrosis Patient.</title>
        <authorList>
            <person name="Kurbessoian T."/>
            <person name="Crocker A."/>
            <person name="Murante D."/>
            <person name="Hogan D.A."/>
            <person name="Stajich J.E."/>
        </authorList>
    </citation>
    <scope>NUCLEOTIDE SEQUENCE</scope>
    <source>
        <strain evidence="2">Ex8</strain>
    </source>
</reference>
<comment type="caution">
    <text evidence="2">The sequence shown here is derived from an EMBL/GenBank/DDBJ whole genome shotgun (WGS) entry which is preliminary data.</text>
</comment>
<name>A0AAN6IYX8_EXODE</name>
<evidence type="ECO:0000259" key="1">
    <source>
        <dbReference type="Pfam" id="PF01814"/>
    </source>
</evidence>
<dbReference type="Proteomes" id="UP001161757">
    <property type="component" value="Unassembled WGS sequence"/>
</dbReference>
<evidence type="ECO:0000313" key="2">
    <source>
        <dbReference type="EMBL" id="KAJ8995807.1"/>
    </source>
</evidence>
<proteinExistence type="predicted"/>
<organism evidence="2 3">
    <name type="scientific">Exophiala dermatitidis</name>
    <name type="common">Black yeast-like fungus</name>
    <name type="synonym">Wangiella dermatitidis</name>
    <dbReference type="NCBI Taxonomy" id="5970"/>
    <lineage>
        <taxon>Eukaryota</taxon>
        <taxon>Fungi</taxon>
        <taxon>Dikarya</taxon>
        <taxon>Ascomycota</taxon>
        <taxon>Pezizomycotina</taxon>
        <taxon>Eurotiomycetes</taxon>
        <taxon>Chaetothyriomycetidae</taxon>
        <taxon>Chaetothyriales</taxon>
        <taxon>Herpotrichiellaceae</taxon>
        <taxon>Exophiala</taxon>
    </lineage>
</organism>
<sequence length="342" mass="38693">MTAVPVIVEPTAPNTLPTARPQSRPGLQTRYSHLLYLSEAERHAYQASMERSSPIHSLRSVRSEGSSLSASSKSSATTTATSILCMGFQTVSRFVDDHYPLITTIHPETVPASVPKNHSALWCARQMAQMHNTIIRALNASWNHAVYVQPNTQEASDFLLFNRQLCKTLDQHHRVEDHYLFPQIHKLQGRPGAVEENSKGHESFTEGLAIFQNYLAITKPSEYRGPTFRHILESFAPDLIQHLHDEIATIVSLYVLDSRALMKIWKRAERLATKDLDLYDDAPWFLGCQDRTFTIDGVKGDFPGGPWIIEALVRKWHFRKHAGAWKFCPSDLSGRRRQLAVA</sequence>
<feature type="domain" description="Hemerythrin-like" evidence="1">
    <location>
        <begin position="126"/>
        <end position="250"/>
    </location>
</feature>
<dbReference type="Pfam" id="PF01814">
    <property type="entry name" value="Hemerythrin"/>
    <property type="match status" value="1"/>
</dbReference>
<evidence type="ECO:0000313" key="3">
    <source>
        <dbReference type="Proteomes" id="UP001161757"/>
    </source>
</evidence>
<dbReference type="InterPro" id="IPR012312">
    <property type="entry name" value="Hemerythrin-like"/>
</dbReference>
<dbReference type="PANTHER" id="PTHR38048:SF2">
    <property type="entry name" value="HEMERYTHRIN-LIKE DOMAIN-CONTAINING PROTEIN"/>
    <property type="match status" value="1"/>
</dbReference>
<gene>
    <name evidence="2" type="ORF">HRR80_000563</name>
</gene>
<dbReference type="EMBL" id="JAJGCB010000001">
    <property type="protein sequence ID" value="KAJ8995807.1"/>
    <property type="molecule type" value="Genomic_DNA"/>
</dbReference>